<keyword evidence="3" id="KW-0268">Exocytosis</keyword>
<reference evidence="5" key="1">
    <citation type="submission" date="2020-06" db="EMBL/GenBank/DDBJ databases">
        <title>WGS assembly of Ceratodon purpureus strain R40.</title>
        <authorList>
            <person name="Carey S.B."/>
            <person name="Jenkins J."/>
            <person name="Shu S."/>
            <person name="Lovell J.T."/>
            <person name="Sreedasyam A."/>
            <person name="Maumus F."/>
            <person name="Tiley G.P."/>
            <person name="Fernandez-Pozo N."/>
            <person name="Barry K."/>
            <person name="Chen C."/>
            <person name="Wang M."/>
            <person name="Lipzen A."/>
            <person name="Daum C."/>
            <person name="Saski C.A."/>
            <person name="Payton A.C."/>
            <person name="Mcbreen J.C."/>
            <person name="Conrad R.E."/>
            <person name="Kollar L.M."/>
            <person name="Olsson S."/>
            <person name="Huttunen S."/>
            <person name="Landis J.B."/>
            <person name="Wickett N.J."/>
            <person name="Johnson M.G."/>
            <person name="Rensing S.A."/>
            <person name="Grimwood J."/>
            <person name="Schmutz J."/>
            <person name="Mcdaniel S.F."/>
        </authorList>
    </citation>
    <scope>NUCLEOTIDE SEQUENCE</scope>
    <source>
        <strain evidence="5">R40</strain>
    </source>
</reference>
<dbReference type="SUPFAM" id="SSF74788">
    <property type="entry name" value="Cullin repeat-like"/>
    <property type="match status" value="1"/>
</dbReference>
<dbReference type="EMBL" id="CM026424">
    <property type="protein sequence ID" value="KAG0578170.1"/>
    <property type="molecule type" value="Genomic_DNA"/>
</dbReference>
<dbReference type="GO" id="GO:0006887">
    <property type="term" value="P:exocytosis"/>
    <property type="evidence" value="ECO:0007669"/>
    <property type="project" value="UniProtKB-KW"/>
</dbReference>
<dbReference type="PANTHER" id="PTHR12542">
    <property type="entry name" value="EXOCYST COMPLEX PROTEIN EXO70"/>
    <property type="match status" value="1"/>
</dbReference>
<feature type="domain" description="Exocyst complex subunit Exo70 C-terminal" evidence="4">
    <location>
        <begin position="15"/>
        <end position="131"/>
    </location>
</feature>
<evidence type="ECO:0000256" key="1">
    <source>
        <dbReference type="ARBA" id="ARBA00006756"/>
    </source>
</evidence>
<dbReference type="InterPro" id="IPR016159">
    <property type="entry name" value="Cullin_repeat-like_dom_sf"/>
</dbReference>
<evidence type="ECO:0000313" key="6">
    <source>
        <dbReference type="Proteomes" id="UP000822688"/>
    </source>
</evidence>
<keyword evidence="6" id="KW-1185">Reference proteome</keyword>
<protein>
    <recommendedName>
        <fullName evidence="3">Exocyst subunit Exo70 family protein</fullName>
    </recommendedName>
</protein>
<comment type="function">
    <text evidence="3">Component of the exocyst complex.</text>
</comment>
<evidence type="ECO:0000256" key="3">
    <source>
        <dbReference type="RuleBase" id="RU365026"/>
    </source>
</evidence>
<comment type="caution">
    <text evidence="5">The sequence shown here is derived from an EMBL/GenBank/DDBJ whole genome shotgun (WGS) entry which is preliminary data.</text>
</comment>
<comment type="similarity">
    <text evidence="1 3">Belongs to the EXO70 family.</text>
</comment>
<dbReference type="Gene3D" id="1.20.1280.170">
    <property type="entry name" value="Exocyst complex component Exo70"/>
    <property type="match status" value="1"/>
</dbReference>
<dbReference type="GO" id="GO:0000145">
    <property type="term" value="C:exocyst"/>
    <property type="evidence" value="ECO:0007669"/>
    <property type="project" value="InterPro"/>
</dbReference>
<proteinExistence type="inferred from homology"/>
<keyword evidence="3" id="KW-0653">Protein transport</keyword>
<gene>
    <name evidence="5" type="ORF">KC19_4G003300</name>
</gene>
<dbReference type="GO" id="GO:0005546">
    <property type="term" value="F:phosphatidylinositol-4,5-bisphosphate binding"/>
    <property type="evidence" value="ECO:0007669"/>
    <property type="project" value="InterPro"/>
</dbReference>
<dbReference type="AlphaFoldDB" id="A0A8T0I3T9"/>
<dbReference type="Pfam" id="PF03081">
    <property type="entry name" value="Exo70_C"/>
    <property type="match status" value="1"/>
</dbReference>
<dbReference type="GO" id="GO:0015031">
    <property type="term" value="P:protein transport"/>
    <property type="evidence" value="ECO:0007669"/>
    <property type="project" value="UniProtKB-KW"/>
</dbReference>
<dbReference type="InterPro" id="IPR004140">
    <property type="entry name" value="Exo70"/>
</dbReference>
<sequence length="147" mass="16784">MLIMSDFEASSFALQVDKHTLKYRSDFCRKLVIHLNHEGLTGSSIGKSEARSLVRQSLKAFSAALDDMIRTRSNWAIQHDNLRDATRLYITENVVSAYRNYLESFGQFLEGHFSSSTKYVKYTPEMVEQMLCGLFSSRRQHSSSDGS</sequence>
<evidence type="ECO:0000259" key="4">
    <source>
        <dbReference type="Pfam" id="PF03081"/>
    </source>
</evidence>
<organism evidence="5 6">
    <name type="scientific">Ceratodon purpureus</name>
    <name type="common">Fire moss</name>
    <name type="synonym">Dicranum purpureum</name>
    <dbReference type="NCBI Taxonomy" id="3225"/>
    <lineage>
        <taxon>Eukaryota</taxon>
        <taxon>Viridiplantae</taxon>
        <taxon>Streptophyta</taxon>
        <taxon>Embryophyta</taxon>
        <taxon>Bryophyta</taxon>
        <taxon>Bryophytina</taxon>
        <taxon>Bryopsida</taxon>
        <taxon>Dicranidae</taxon>
        <taxon>Pseudoditrichales</taxon>
        <taxon>Ditrichaceae</taxon>
        <taxon>Ceratodon</taxon>
    </lineage>
</organism>
<dbReference type="PANTHER" id="PTHR12542:SF85">
    <property type="entry name" value="EXOCYST SUBUNIT EXO70 FAMILY PROTEIN"/>
    <property type="match status" value="1"/>
</dbReference>
<evidence type="ECO:0000313" key="5">
    <source>
        <dbReference type="EMBL" id="KAG0578170.1"/>
    </source>
</evidence>
<keyword evidence="2 3" id="KW-0813">Transport</keyword>
<evidence type="ECO:0000256" key="2">
    <source>
        <dbReference type="ARBA" id="ARBA00022448"/>
    </source>
</evidence>
<name>A0A8T0I3T9_CERPU</name>
<dbReference type="Proteomes" id="UP000822688">
    <property type="component" value="Chromosome 4"/>
</dbReference>
<accession>A0A8T0I3T9</accession>
<dbReference type="InterPro" id="IPR046364">
    <property type="entry name" value="Exo70_C"/>
</dbReference>